<keyword evidence="2" id="KW-0378">Hydrolase</keyword>
<dbReference type="Gene3D" id="3.10.129.10">
    <property type="entry name" value="Hotdog Thioesterase"/>
    <property type="match status" value="1"/>
</dbReference>
<feature type="region of interest" description="Disordered" evidence="3">
    <location>
        <begin position="1"/>
        <end position="29"/>
    </location>
</feature>
<name>A0A916T6Q0_9ACTN</name>
<dbReference type="SUPFAM" id="SSF54637">
    <property type="entry name" value="Thioesterase/thiol ester dehydrase-isomerase"/>
    <property type="match status" value="1"/>
</dbReference>
<evidence type="ECO:0000256" key="2">
    <source>
        <dbReference type="ARBA" id="ARBA00022801"/>
    </source>
</evidence>
<dbReference type="NCBIfam" id="TIGR00369">
    <property type="entry name" value="unchar_dom_1"/>
    <property type="match status" value="1"/>
</dbReference>
<dbReference type="GO" id="GO:0005829">
    <property type="term" value="C:cytosol"/>
    <property type="evidence" value="ECO:0007669"/>
    <property type="project" value="TreeGrafter"/>
</dbReference>
<evidence type="ECO:0000313" key="5">
    <source>
        <dbReference type="EMBL" id="GGB32869.1"/>
    </source>
</evidence>
<evidence type="ECO:0000256" key="1">
    <source>
        <dbReference type="ARBA" id="ARBA00008324"/>
    </source>
</evidence>
<feature type="compositionally biased region" description="Basic and acidic residues" evidence="3">
    <location>
        <begin position="1"/>
        <end position="12"/>
    </location>
</feature>
<dbReference type="PANTHER" id="PTHR43240:SF5">
    <property type="entry name" value="1,4-DIHYDROXY-2-NAPHTHOYL-COA THIOESTERASE 1"/>
    <property type="match status" value="1"/>
</dbReference>
<feature type="domain" description="Thioesterase" evidence="4">
    <location>
        <begin position="75"/>
        <end position="153"/>
    </location>
</feature>
<reference evidence="5" key="1">
    <citation type="journal article" date="2014" name="Int. J. Syst. Evol. Microbiol.">
        <title>Complete genome sequence of Corynebacterium casei LMG S-19264T (=DSM 44701T), isolated from a smear-ripened cheese.</title>
        <authorList>
            <consortium name="US DOE Joint Genome Institute (JGI-PGF)"/>
            <person name="Walter F."/>
            <person name="Albersmeier A."/>
            <person name="Kalinowski J."/>
            <person name="Ruckert C."/>
        </authorList>
    </citation>
    <scope>NUCLEOTIDE SEQUENCE</scope>
    <source>
        <strain evidence="5">CGMCC 1.12827</strain>
    </source>
</reference>
<evidence type="ECO:0000313" key="6">
    <source>
        <dbReference type="Proteomes" id="UP000621454"/>
    </source>
</evidence>
<accession>A0A916T6Q0</accession>
<organism evidence="5 6">
    <name type="scientific">Gordonia jinhuaensis</name>
    <dbReference type="NCBI Taxonomy" id="1517702"/>
    <lineage>
        <taxon>Bacteria</taxon>
        <taxon>Bacillati</taxon>
        <taxon>Actinomycetota</taxon>
        <taxon>Actinomycetes</taxon>
        <taxon>Mycobacteriales</taxon>
        <taxon>Gordoniaceae</taxon>
        <taxon>Gordonia</taxon>
    </lineage>
</organism>
<sequence length="167" mass="17275">MHAVTDSERTATDSDGTPQQSGGDAAATGGALGVSGQVGDSSGFDALYGLRYEMVSAEGVVASLTISEALHQPAGLVHGGVYCAIIESTASTSAYVWLNERGVGGGVVGVNNSTDFLRAITAGTVTATTTPIHRGRRQQLWQVDITDENQRLIAQGRVRLQNIEAAS</sequence>
<protein>
    <submittedName>
        <fullName evidence="5">Esterase</fullName>
    </submittedName>
</protein>
<comment type="similarity">
    <text evidence="1">Belongs to the thioesterase PaaI family.</text>
</comment>
<dbReference type="Pfam" id="PF03061">
    <property type="entry name" value="4HBT"/>
    <property type="match status" value="1"/>
</dbReference>
<evidence type="ECO:0000256" key="3">
    <source>
        <dbReference type="SAM" id="MobiDB-lite"/>
    </source>
</evidence>
<dbReference type="CDD" id="cd03443">
    <property type="entry name" value="PaaI_thioesterase"/>
    <property type="match status" value="1"/>
</dbReference>
<dbReference type="AlphaFoldDB" id="A0A916T6Q0"/>
<comment type="caution">
    <text evidence="5">The sequence shown here is derived from an EMBL/GenBank/DDBJ whole genome shotgun (WGS) entry which is preliminary data.</text>
</comment>
<dbReference type="GO" id="GO:0061522">
    <property type="term" value="F:1,4-dihydroxy-2-naphthoyl-CoA thioesterase activity"/>
    <property type="evidence" value="ECO:0007669"/>
    <property type="project" value="TreeGrafter"/>
</dbReference>
<proteinExistence type="inferred from homology"/>
<dbReference type="InterPro" id="IPR029069">
    <property type="entry name" value="HotDog_dom_sf"/>
</dbReference>
<dbReference type="InterPro" id="IPR003736">
    <property type="entry name" value="PAAI_dom"/>
</dbReference>
<gene>
    <name evidence="5" type="ORF">GCM10011489_21250</name>
</gene>
<dbReference type="PANTHER" id="PTHR43240">
    <property type="entry name" value="1,4-DIHYDROXY-2-NAPHTHOYL-COA THIOESTERASE 1"/>
    <property type="match status" value="1"/>
</dbReference>
<keyword evidence="6" id="KW-1185">Reference proteome</keyword>
<dbReference type="Proteomes" id="UP000621454">
    <property type="component" value="Unassembled WGS sequence"/>
</dbReference>
<evidence type="ECO:0000259" key="4">
    <source>
        <dbReference type="Pfam" id="PF03061"/>
    </source>
</evidence>
<reference evidence="5" key="2">
    <citation type="submission" date="2020-09" db="EMBL/GenBank/DDBJ databases">
        <authorList>
            <person name="Sun Q."/>
            <person name="Zhou Y."/>
        </authorList>
    </citation>
    <scope>NUCLEOTIDE SEQUENCE</scope>
    <source>
        <strain evidence="5">CGMCC 1.12827</strain>
    </source>
</reference>
<dbReference type="EMBL" id="BMGC01000013">
    <property type="protein sequence ID" value="GGB32869.1"/>
    <property type="molecule type" value="Genomic_DNA"/>
</dbReference>
<dbReference type="InterPro" id="IPR006683">
    <property type="entry name" value="Thioestr_dom"/>
</dbReference>